<dbReference type="InterPro" id="IPR015421">
    <property type="entry name" value="PyrdxlP-dep_Trfase_major"/>
</dbReference>
<dbReference type="PRINTS" id="PR00800">
    <property type="entry name" value="YHDCRBOXLASE"/>
</dbReference>
<dbReference type="EMBL" id="JABEQI010000003">
    <property type="protein sequence ID" value="MBB2186312.1"/>
    <property type="molecule type" value="Genomic_DNA"/>
</dbReference>
<dbReference type="Pfam" id="PF00282">
    <property type="entry name" value="Pyridoxal_deC"/>
    <property type="match status" value="1"/>
</dbReference>
<dbReference type="RefSeq" id="WP_114726967.1">
    <property type="nucleotide sequence ID" value="NZ_BJMI01000002.1"/>
</dbReference>
<dbReference type="SUPFAM" id="SSF53383">
    <property type="entry name" value="PLP-dependent transferases"/>
    <property type="match status" value="1"/>
</dbReference>
<dbReference type="Gene3D" id="3.40.640.10">
    <property type="entry name" value="Type I PLP-dependent aspartate aminotransferase-like (Major domain)"/>
    <property type="match status" value="1"/>
</dbReference>
<comment type="caution">
    <text evidence="8">The sequence shown here is derived from an EMBL/GenBank/DDBJ whole genome shotgun (WGS) entry which is preliminary data.</text>
</comment>
<dbReference type="InterPro" id="IPR010977">
    <property type="entry name" value="Aromatic_deC"/>
</dbReference>
<feature type="modified residue" description="N6-(pyridoxal phosphate)lysine" evidence="5">
    <location>
        <position position="297"/>
    </location>
</feature>
<protein>
    <submittedName>
        <fullName evidence="7">Cytochrome D ubiquinol oxidase subunit I</fullName>
    </submittedName>
    <submittedName>
        <fullName evidence="8">Glutamate/tyrosine decarboxylase-like PLP-dependent enzyme</fullName>
    </submittedName>
</protein>
<evidence type="ECO:0000256" key="5">
    <source>
        <dbReference type="PIRSR" id="PIRSR602129-50"/>
    </source>
</evidence>
<dbReference type="GO" id="GO:0019752">
    <property type="term" value="P:carboxylic acid metabolic process"/>
    <property type="evidence" value="ECO:0007669"/>
    <property type="project" value="InterPro"/>
</dbReference>
<keyword evidence="4 6" id="KW-0456">Lyase</keyword>
<reference evidence="8 9" key="1">
    <citation type="submission" date="2018-07" db="EMBL/GenBank/DDBJ databases">
        <title>Genomic Encyclopedia of Type Strains, Phase IV (KMG-IV): sequencing the most valuable type-strain genomes for metagenomic binning, comparative biology and taxonomic classification.</title>
        <authorList>
            <person name="Goeker M."/>
        </authorList>
    </citation>
    <scope>NUCLEOTIDE SEQUENCE [LARGE SCALE GENOMIC DNA]</scope>
    <source>
        <strain evidence="8 9">DSM 5603</strain>
    </source>
</reference>
<dbReference type="AlphaFoldDB" id="A0A370G6L4"/>
<dbReference type="Gene3D" id="3.90.1150.170">
    <property type="match status" value="1"/>
</dbReference>
<gene>
    <name evidence="8" type="ORF">C7453_103311</name>
    <name evidence="7" type="ORF">HLH32_07915</name>
</gene>
<dbReference type="InterPro" id="IPR002129">
    <property type="entry name" value="PyrdxlP-dep_de-COase"/>
</dbReference>
<dbReference type="GO" id="GO:0030170">
    <property type="term" value="F:pyridoxal phosphate binding"/>
    <property type="evidence" value="ECO:0007669"/>
    <property type="project" value="InterPro"/>
</dbReference>
<reference evidence="7 10" key="2">
    <citation type="submission" date="2020-04" db="EMBL/GenBank/DDBJ databases">
        <title>Description of novel Gluconacetobacter.</title>
        <authorList>
            <person name="Sombolestani A."/>
        </authorList>
    </citation>
    <scope>NUCLEOTIDE SEQUENCE [LARGE SCALE GENOMIC DNA]</scope>
    <source>
        <strain evidence="7 10">LMG 1382</strain>
    </source>
</reference>
<evidence type="ECO:0000313" key="7">
    <source>
        <dbReference type="EMBL" id="MBB2186312.1"/>
    </source>
</evidence>
<organism evidence="8 9">
    <name type="scientific">Gluconacetobacter liquefaciens</name>
    <name type="common">Acetobacter liquefaciens</name>
    <dbReference type="NCBI Taxonomy" id="89584"/>
    <lineage>
        <taxon>Bacteria</taxon>
        <taxon>Pseudomonadati</taxon>
        <taxon>Pseudomonadota</taxon>
        <taxon>Alphaproteobacteria</taxon>
        <taxon>Acetobacterales</taxon>
        <taxon>Acetobacteraceae</taxon>
        <taxon>Gluconacetobacter</taxon>
    </lineage>
</organism>
<comment type="similarity">
    <text evidence="6">Belongs to the group II decarboxylase family.</text>
</comment>
<evidence type="ECO:0000313" key="10">
    <source>
        <dbReference type="Proteomes" id="UP000562982"/>
    </source>
</evidence>
<evidence type="ECO:0000313" key="9">
    <source>
        <dbReference type="Proteomes" id="UP000254958"/>
    </source>
</evidence>
<evidence type="ECO:0000256" key="4">
    <source>
        <dbReference type="ARBA" id="ARBA00023239"/>
    </source>
</evidence>
<proteinExistence type="inferred from homology"/>
<sequence length="479" mass="51032">MTGLDPDNWDDLRRLGHRMIDDMVDRLATLRDGPVWRPMPDAVRAALHEPLPTGPTTPERLYEHFRERIVPYATGNTHPGFMGWVHGGGTGVGMLAELLAGGLNANCGGRDHAPVEVERAVIGWAARIMGFPDETTGLLVTGSSMANMIAVVTASRAVPDGLALRREGVGGRRLVGYAAATAHGCIARAFDLTGLGTDALRVLPVDADHRMDLAALRAAIAADRAAGLEPFIVIGTAGTVDTGAIDDLGGIADIAAREGLWFHVDGAFGALAMLSPALRSSLQGLERADSLAFDFHKWAQVPYDAGCILVRTPGRQAAAFAQSLAYLSREDRGLAGNAPWFCDLGPDLSRGFRALKVWMTLGTYGTDRMGLMVDECCAVARHLARRVDEEPLLERLAPVGLNIVCFRVRVPGVDLDWLNGELVKDLHESGVAAPSTTTVAGVRAIRAAIVNHRTVAADADAMVDALLRLLADRLESAAE</sequence>
<evidence type="ECO:0000256" key="1">
    <source>
        <dbReference type="ARBA" id="ARBA00001933"/>
    </source>
</evidence>
<dbReference type="GO" id="GO:0016831">
    <property type="term" value="F:carboxy-lyase activity"/>
    <property type="evidence" value="ECO:0007669"/>
    <property type="project" value="UniProtKB-KW"/>
</dbReference>
<keyword evidence="3 5" id="KW-0663">Pyridoxal phosphate</keyword>
<evidence type="ECO:0000256" key="3">
    <source>
        <dbReference type="ARBA" id="ARBA00022898"/>
    </source>
</evidence>
<dbReference type="PANTHER" id="PTHR11999">
    <property type="entry name" value="GROUP II PYRIDOXAL-5-PHOSPHATE DECARBOXYLASE"/>
    <property type="match status" value="1"/>
</dbReference>
<accession>A0A370G6L4</accession>
<dbReference type="PANTHER" id="PTHR11999:SF70">
    <property type="entry name" value="MIP05841P"/>
    <property type="match status" value="1"/>
</dbReference>
<dbReference type="OrthoDB" id="9803665at2"/>
<evidence type="ECO:0000256" key="2">
    <source>
        <dbReference type="ARBA" id="ARBA00022793"/>
    </source>
</evidence>
<dbReference type="EMBL" id="QQAW01000003">
    <property type="protein sequence ID" value="RDI38850.1"/>
    <property type="molecule type" value="Genomic_DNA"/>
</dbReference>
<keyword evidence="2" id="KW-0210">Decarboxylase</keyword>
<dbReference type="Gene3D" id="1.20.1340.10">
    <property type="entry name" value="dopa decarboxylase, N-terminal domain"/>
    <property type="match status" value="1"/>
</dbReference>
<comment type="cofactor">
    <cofactor evidence="1 5 6">
        <name>pyridoxal 5'-phosphate</name>
        <dbReference type="ChEBI" id="CHEBI:597326"/>
    </cofactor>
</comment>
<dbReference type="Proteomes" id="UP000562982">
    <property type="component" value="Unassembled WGS sequence"/>
</dbReference>
<evidence type="ECO:0000313" key="8">
    <source>
        <dbReference type="EMBL" id="RDI38850.1"/>
    </source>
</evidence>
<dbReference type="InterPro" id="IPR015424">
    <property type="entry name" value="PyrdxlP-dep_Trfase"/>
</dbReference>
<keyword evidence="9" id="KW-1185">Reference proteome</keyword>
<dbReference type="GO" id="GO:0006520">
    <property type="term" value="P:amino acid metabolic process"/>
    <property type="evidence" value="ECO:0007669"/>
    <property type="project" value="InterPro"/>
</dbReference>
<name>A0A370G6L4_GLULI</name>
<evidence type="ECO:0000256" key="6">
    <source>
        <dbReference type="RuleBase" id="RU000382"/>
    </source>
</evidence>
<dbReference type="Proteomes" id="UP000254958">
    <property type="component" value="Unassembled WGS sequence"/>
</dbReference>